<keyword evidence="5" id="KW-0812">Transmembrane</keyword>
<dbReference type="Proteomes" id="UP000792457">
    <property type="component" value="Unassembled WGS sequence"/>
</dbReference>
<sequence>MTDRLPYVEMIQLLILVTSAPPNTEARSAIRRTWANESQLPLEAEVFFVLGTTYDEKVMETVEKEAEKYNDIIMEDFIDSYDNLTYKTLFALKWATRNCFKATHLLKTDDDMLIIPENILRRLIYVRDFLSLQGKINNGIKEFIPSIRKKQHWRGKNNSLSKENPIQDLAHKKNETVNKFDTGDDYLCITEQETKRDEDKIGAITNGYILGKILRRVPPYRDRKSKWFIPYTLYNEDYLPDFATGTAYVIANGNKNCGVIKSLFINSLKITPVLPLEDVFVTGIVAEHLDLLLIEDNTRFSSSIPVLFPWTLSRLATCYYYDMAAIHGLKPNDLITAWKKLQDITAYECQSTSGLIQKKIYAMLAMFEMPNG</sequence>
<dbReference type="InterPro" id="IPR002659">
    <property type="entry name" value="Glyco_trans_31"/>
</dbReference>
<dbReference type="PANTHER" id="PTHR11214:SF314">
    <property type="entry name" value="HEXOSYLTRANSFERASE"/>
    <property type="match status" value="1"/>
</dbReference>
<dbReference type="Gene3D" id="3.90.550.50">
    <property type="match status" value="1"/>
</dbReference>
<evidence type="ECO:0000256" key="1">
    <source>
        <dbReference type="ARBA" id="ARBA00004323"/>
    </source>
</evidence>
<dbReference type="EMBL" id="KZ308352">
    <property type="protein sequence ID" value="KAG8227981.1"/>
    <property type="molecule type" value="Genomic_DNA"/>
</dbReference>
<gene>
    <name evidence="11" type="ORF">J437_LFUL007532</name>
</gene>
<evidence type="ECO:0000256" key="7">
    <source>
        <dbReference type="ARBA" id="ARBA00022989"/>
    </source>
</evidence>
<evidence type="ECO:0000256" key="10">
    <source>
        <dbReference type="RuleBase" id="RU363063"/>
    </source>
</evidence>
<keyword evidence="6" id="KW-0735">Signal-anchor</keyword>
<evidence type="ECO:0000313" key="12">
    <source>
        <dbReference type="Proteomes" id="UP000792457"/>
    </source>
</evidence>
<accession>A0A8K0K589</accession>
<evidence type="ECO:0000313" key="11">
    <source>
        <dbReference type="EMBL" id="KAG8227981.1"/>
    </source>
</evidence>
<dbReference type="OrthoDB" id="5512589at2759"/>
<keyword evidence="3 10" id="KW-0328">Glycosyltransferase</keyword>
<dbReference type="Pfam" id="PF01762">
    <property type="entry name" value="Galactosyl_T"/>
    <property type="match status" value="2"/>
</dbReference>
<keyword evidence="4" id="KW-0808">Transferase</keyword>
<keyword evidence="8 10" id="KW-0333">Golgi apparatus</keyword>
<dbReference type="GO" id="GO:0006493">
    <property type="term" value="P:protein O-linked glycosylation"/>
    <property type="evidence" value="ECO:0007669"/>
    <property type="project" value="TreeGrafter"/>
</dbReference>
<reference evidence="11" key="2">
    <citation type="submission" date="2017-10" db="EMBL/GenBank/DDBJ databases">
        <title>Ladona fulva Genome sequencing and assembly.</title>
        <authorList>
            <person name="Murali S."/>
            <person name="Richards S."/>
            <person name="Bandaranaike D."/>
            <person name="Bellair M."/>
            <person name="Blankenburg K."/>
            <person name="Chao H."/>
            <person name="Dinh H."/>
            <person name="Doddapaneni H."/>
            <person name="Dugan-Rocha S."/>
            <person name="Elkadiri S."/>
            <person name="Gnanaolivu R."/>
            <person name="Hernandez B."/>
            <person name="Skinner E."/>
            <person name="Javaid M."/>
            <person name="Lee S."/>
            <person name="Li M."/>
            <person name="Ming W."/>
            <person name="Munidasa M."/>
            <person name="Muniz J."/>
            <person name="Nguyen L."/>
            <person name="Hughes D."/>
            <person name="Osuji N."/>
            <person name="Pu L.-L."/>
            <person name="Puazo M."/>
            <person name="Qu C."/>
            <person name="Quiroz J."/>
            <person name="Raj R."/>
            <person name="Weissenberger G."/>
            <person name="Xin Y."/>
            <person name="Zou X."/>
            <person name="Han Y."/>
            <person name="Worley K."/>
            <person name="Muzny D."/>
            <person name="Gibbs R."/>
        </authorList>
    </citation>
    <scope>NUCLEOTIDE SEQUENCE</scope>
    <source>
        <strain evidence="11">Sampled in the wild</strain>
    </source>
</reference>
<dbReference type="PANTHER" id="PTHR11214">
    <property type="entry name" value="BETA-1,3-N-ACETYLGLUCOSAMINYLTRANSFERASE"/>
    <property type="match status" value="1"/>
</dbReference>
<reference evidence="11" key="1">
    <citation type="submission" date="2013-04" db="EMBL/GenBank/DDBJ databases">
        <authorList>
            <person name="Qu J."/>
            <person name="Murali S.C."/>
            <person name="Bandaranaike D."/>
            <person name="Bellair M."/>
            <person name="Blankenburg K."/>
            <person name="Chao H."/>
            <person name="Dinh H."/>
            <person name="Doddapaneni H."/>
            <person name="Downs B."/>
            <person name="Dugan-Rocha S."/>
            <person name="Elkadiri S."/>
            <person name="Gnanaolivu R.D."/>
            <person name="Hernandez B."/>
            <person name="Javaid M."/>
            <person name="Jayaseelan J.C."/>
            <person name="Lee S."/>
            <person name="Li M."/>
            <person name="Ming W."/>
            <person name="Munidasa M."/>
            <person name="Muniz J."/>
            <person name="Nguyen L."/>
            <person name="Ongeri F."/>
            <person name="Osuji N."/>
            <person name="Pu L.-L."/>
            <person name="Puazo M."/>
            <person name="Qu C."/>
            <person name="Quiroz J."/>
            <person name="Raj R."/>
            <person name="Weissenberger G."/>
            <person name="Xin Y."/>
            <person name="Zou X."/>
            <person name="Han Y."/>
            <person name="Richards S."/>
            <person name="Worley K."/>
            <person name="Muzny D."/>
            <person name="Gibbs R."/>
        </authorList>
    </citation>
    <scope>NUCLEOTIDE SEQUENCE</scope>
    <source>
        <strain evidence="11">Sampled in the wild</strain>
    </source>
</reference>
<keyword evidence="12" id="KW-1185">Reference proteome</keyword>
<keyword evidence="7" id="KW-1133">Transmembrane helix</keyword>
<evidence type="ECO:0000256" key="2">
    <source>
        <dbReference type="ARBA" id="ARBA00008661"/>
    </source>
</evidence>
<dbReference type="GO" id="GO:0000139">
    <property type="term" value="C:Golgi membrane"/>
    <property type="evidence" value="ECO:0007669"/>
    <property type="project" value="UniProtKB-SubCell"/>
</dbReference>
<keyword evidence="9" id="KW-0472">Membrane</keyword>
<evidence type="ECO:0000256" key="9">
    <source>
        <dbReference type="ARBA" id="ARBA00023136"/>
    </source>
</evidence>
<organism evidence="11 12">
    <name type="scientific">Ladona fulva</name>
    <name type="common">Scarce chaser dragonfly</name>
    <name type="synonym">Libellula fulva</name>
    <dbReference type="NCBI Taxonomy" id="123851"/>
    <lineage>
        <taxon>Eukaryota</taxon>
        <taxon>Metazoa</taxon>
        <taxon>Ecdysozoa</taxon>
        <taxon>Arthropoda</taxon>
        <taxon>Hexapoda</taxon>
        <taxon>Insecta</taxon>
        <taxon>Pterygota</taxon>
        <taxon>Palaeoptera</taxon>
        <taxon>Odonata</taxon>
        <taxon>Epiprocta</taxon>
        <taxon>Anisoptera</taxon>
        <taxon>Libelluloidea</taxon>
        <taxon>Libellulidae</taxon>
        <taxon>Ladona</taxon>
    </lineage>
</organism>
<evidence type="ECO:0000256" key="8">
    <source>
        <dbReference type="ARBA" id="ARBA00023034"/>
    </source>
</evidence>
<evidence type="ECO:0000256" key="4">
    <source>
        <dbReference type="ARBA" id="ARBA00022679"/>
    </source>
</evidence>
<comment type="caution">
    <text evidence="11">The sequence shown here is derived from an EMBL/GenBank/DDBJ whole genome shotgun (WGS) entry which is preliminary data.</text>
</comment>
<protein>
    <recommendedName>
        <fullName evidence="10">Hexosyltransferase</fullName>
        <ecNumber evidence="10">2.4.1.-</ecNumber>
    </recommendedName>
</protein>
<proteinExistence type="inferred from homology"/>
<comment type="similarity">
    <text evidence="2 10">Belongs to the glycosyltransferase 31 family.</text>
</comment>
<evidence type="ECO:0000256" key="3">
    <source>
        <dbReference type="ARBA" id="ARBA00022676"/>
    </source>
</evidence>
<dbReference type="AlphaFoldDB" id="A0A8K0K589"/>
<name>A0A8K0K589_LADFU</name>
<dbReference type="EC" id="2.4.1.-" evidence="10"/>
<dbReference type="GO" id="GO:0016758">
    <property type="term" value="F:hexosyltransferase activity"/>
    <property type="evidence" value="ECO:0007669"/>
    <property type="project" value="InterPro"/>
</dbReference>
<comment type="subcellular location">
    <subcellularLocation>
        <location evidence="1 10">Golgi apparatus membrane</location>
        <topology evidence="1 10">Single-pass type II membrane protein</topology>
    </subcellularLocation>
</comment>
<evidence type="ECO:0000256" key="6">
    <source>
        <dbReference type="ARBA" id="ARBA00022968"/>
    </source>
</evidence>
<evidence type="ECO:0000256" key="5">
    <source>
        <dbReference type="ARBA" id="ARBA00022692"/>
    </source>
</evidence>